<feature type="non-terminal residue" evidence="1">
    <location>
        <position position="119"/>
    </location>
</feature>
<evidence type="ECO:0000313" key="1">
    <source>
        <dbReference type="EMBL" id="CAG7815697.1"/>
    </source>
</evidence>
<dbReference type="Proteomes" id="UP000708208">
    <property type="component" value="Unassembled WGS sequence"/>
</dbReference>
<dbReference type="AlphaFoldDB" id="A0A8J2PAT8"/>
<sequence>MIADYNEQQDILKELTRYLHKATSYADILPQDEEGDVKNAIQLFIKAQGVFRINIQYLLKDIRQSGSLNTTMYRQIQQTFQDDRAIRSVLRELRSRYEELETWISHYLWLTKLGVYYLK</sequence>
<name>A0A8J2PAT8_9HEXA</name>
<organism evidence="1 2">
    <name type="scientific">Allacma fusca</name>
    <dbReference type="NCBI Taxonomy" id="39272"/>
    <lineage>
        <taxon>Eukaryota</taxon>
        <taxon>Metazoa</taxon>
        <taxon>Ecdysozoa</taxon>
        <taxon>Arthropoda</taxon>
        <taxon>Hexapoda</taxon>
        <taxon>Collembola</taxon>
        <taxon>Symphypleona</taxon>
        <taxon>Sminthuridae</taxon>
        <taxon>Allacma</taxon>
    </lineage>
</organism>
<comment type="caution">
    <text evidence="1">The sequence shown here is derived from an EMBL/GenBank/DDBJ whole genome shotgun (WGS) entry which is preliminary data.</text>
</comment>
<evidence type="ECO:0000313" key="2">
    <source>
        <dbReference type="Proteomes" id="UP000708208"/>
    </source>
</evidence>
<gene>
    <name evidence="1" type="ORF">AFUS01_LOCUS26361</name>
</gene>
<reference evidence="1" key="1">
    <citation type="submission" date="2021-06" db="EMBL/GenBank/DDBJ databases">
        <authorList>
            <person name="Hodson N. C."/>
            <person name="Mongue J. A."/>
            <person name="Jaron S. K."/>
        </authorList>
    </citation>
    <scope>NUCLEOTIDE SEQUENCE</scope>
</reference>
<keyword evidence="2" id="KW-1185">Reference proteome</keyword>
<protein>
    <submittedName>
        <fullName evidence="1">Uncharacterized protein</fullName>
    </submittedName>
</protein>
<proteinExistence type="predicted"/>
<accession>A0A8J2PAT8</accession>
<dbReference type="EMBL" id="CAJVCH010351002">
    <property type="protein sequence ID" value="CAG7815697.1"/>
    <property type="molecule type" value="Genomic_DNA"/>
</dbReference>